<proteinExistence type="predicted"/>
<protein>
    <recommendedName>
        <fullName evidence="4">DUF2950 domain-containing protein</fullName>
    </recommendedName>
</protein>
<dbReference type="STRING" id="204669.Acid345_0404"/>
<accession>Q1IUP1</accession>
<dbReference type="Proteomes" id="UP000002432">
    <property type="component" value="Chromosome"/>
</dbReference>
<keyword evidence="1" id="KW-0732">Signal</keyword>
<dbReference type="eggNOG" id="COG4786">
    <property type="taxonomic scope" value="Bacteria"/>
</dbReference>
<dbReference type="RefSeq" id="WP_011521211.1">
    <property type="nucleotide sequence ID" value="NC_008009.1"/>
</dbReference>
<dbReference type="Pfam" id="PF11453">
    <property type="entry name" value="DUF2950"/>
    <property type="match status" value="1"/>
</dbReference>
<organism evidence="2 3">
    <name type="scientific">Koribacter versatilis (strain Ellin345)</name>
    <dbReference type="NCBI Taxonomy" id="204669"/>
    <lineage>
        <taxon>Bacteria</taxon>
        <taxon>Pseudomonadati</taxon>
        <taxon>Acidobacteriota</taxon>
        <taxon>Terriglobia</taxon>
        <taxon>Terriglobales</taxon>
        <taxon>Candidatus Korobacteraceae</taxon>
        <taxon>Candidatus Korobacter</taxon>
    </lineage>
</organism>
<dbReference type="EnsemblBacteria" id="ABF39409">
    <property type="protein sequence ID" value="ABF39409"/>
    <property type="gene ID" value="Acid345_0404"/>
</dbReference>
<dbReference type="AlphaFoldDB" id="Q1IUP1"/>
<reference evidence="2 3" key="1">
    <citation type="journal article" date="2009" name="Appl. Environ. Microbiol.">
        <title>Three genomes from the phylum Acidobacteria provide insight into the lifestyles of these microorganisms in soils.</title>
        <authorList>
            <person name="Ward N.L."/>
            <person name="Challacombe J.F."/>
            <person name="Janssen P.H."/>
            <person name="Henrissat B."/>
            <person name="Coutinho P.M."/>
            <person name="Wu M."/>
            <person name="Xie G."/>
            <person name="Haft D.H."/>
            <person name="Sait M."/>
            <person name="Badger J."/>
            <person name="Barabote R.D."/>
            <person name="Bradley B."/>
            <person name="Brettin T.S."/>
            <person name="Brinkac L.M."/>
            <person name="Bruce D."/>
            <person name="Creasy T."/>
            <person name="Daugherty S.C."/>
            <person name="Davidsen T.M."/>
            <person name="DeBoy R.T."/>
            <person name="Detter J.C."/>
            <person name="Dodson R.J."/>
            <person name="Durkin A.S."/>
            <person name="Ganapathy A."/>
            <person name="Gwinn-Giglio M."/>
            <person name="Han C.S."/>
            <person name="Khouri H."/>
            <person name="Kiss H."/>
            <person name="Kothari S.P."/>
            <person name="Madupu R."/>
            <person name="Nelson K.E."/>
            <person name="Nelson W.C."/>
            <person name="Paulsen I."/>
            <person name="Penn K."/>
            <person name="Ren Q."/>
            <person name="Rosovitz M.J."/>
            <person name="Selengut J.D."/>
            <person name="Shrivastava S."/>
            <person name="Sullivan S.A."/>
            <person name="Tapia R."/>
            <person name="Thompson L.S."/>
            <person name="Watkins K.L."/>
            <person name="Yang Q."/>
            <person name="Yu C."/>
            <person name="Zafar N."/>
            <person name="Zhou L."/>
            <person name="Kuske C.R."/>
        </authorList>
    </citation>
    <scope>NUCLEOTIDE SEQUENCE [LARGE SCALE GENOMIC DNA]</scope>
    <source>
        <strain evidence="2 3">Ellin345</strain>
    </source>
</reference>
<name>Q1IUP1_KORVE</name>
<dbReference type="EMBL" id="CP000360">
    <property type="protein sequence ID" value="ABF39409.1"/>
    <property type="molecule type" value="Genomic_DNA"/>
</dbReference>
<evidence type="ECO:0000313" key="2">
    <source>
        <dbReference type="EMBL" id="ABF39409.1"/>
    </source>
</evidence>
<evidence type="ECO:0000256" key="1">
    <source>
        <dbReference type="SAM" id="SignalP"/>
    </source>
</evidence>
<sequence>MNAKLKTLSRSLWFGVAVCALSTMGMAQEKPAATATPAAADKTTAAKATAPTAATLGAKAFDTPQEAAEALVAAAKNFEVGKLVEIFGPGGEDIVFSGEFAQDRKHATDFAKEAEEKKSVSVDPKNGNRAFLLVGNEEWPTPVPIVKRGTKWYFDANAGRQELLYRRIGANELDAIQICHGFVEAQYEYAEKPREGYEVNQYAQRIIATPGKQDGLAWQKTDGTWEGPVGEKIAKALEEGYTSKAEPYHGYFFKILKGQGPAAPMGQLDYVIKGAMIGGFAMVATPAIYGATGVKSFIVSQDGVVYEKDLGPESLTKFQGMDLFNPDNSWTPVAEDED</sequence>
<keyword evidence="3" id="KW-1185">Reference proteome</keyword>
<feature type="chain" id="PRO_5004191303" description="DUF2950 domain-containing protein" evidence="1">
    <location>
        <begin position="28"/>
        <end position="338"/>
    </location>
</feature>
<dbReference type="InterPro" id="IPR021556">
    <property type="entry name" value="DUF2950"/>
</dbReference>
<feature type="signal peptide" evidence="1">
    <location>
        <begin position="1"/>
        <end position="27"/>
    </location>
</feature>
<gene>
    <name evidence="2" type="ordered locus">Acid345_0404</name>
</gene>
<evidence type="ECO:0000313" key="3">
    <source>
        <dbReference type="Proteomes" id="UP000002432"/>
    </source>
</evidence>
<evidence type="ECO:0008006" key="4">
    <source>
        <dbReference type="Google" id="ProtNLM"/>
    </source>
</evidence>
<dbReference type="KEGG" id="aba:Acid345_0404"/>
<dbReference type="HOGENOM" id="CLU_078227_0_0_0"/>